<reference evidence="2 3" key="1">
    <citation type="journal article" date="2017" name="BMC Genomics">
        <title>Whole-genome assembly of Babesia ovata and comparative genomics between closely related pathogens.</title>
        <authorList>
            <person name="Yamagishi J."/>
            <person name="Asada M."/>
            <person name="Hakimi H."/>
            <person name="Tanaka T.Q."/>
            <person name="Sugimoto C."/>
            <person name="Kawazu S."/>
        </authorList>
    </citation>
    <scope>NUCLEOTIDE SEQUENCE [LARGE SCALE GENOMIC DNA]</scope>
    <source>
        <strain evidence="2 3">Miyake</strain>
    </source>
</reference>
<keyword evidence="3" id="KW-1185">Reference proteome</keyword>
<evidence type="ECO:0000313" key="3">
    <source>
        <dbReference type="Proteomes" id="UP000236319"/>
    </source>
</evidence>
<organism evidence="2 3">
    <name type="scientific">Babesia ovata</name>
    <dbReference type="NCBI Taxonomy" id="189622"/>
    <lineage>
        <taxon>Eukaryota</taxon>
        <taxon>Sar</taxon>
        <taxon>Alveolata</taxon>
        <taxon>Apicomplexa</taxon>
        <taxon>Aconoidasida</taxon>
        <taxon>Piroplasmida</taxon>
        <taxon>Babesiidae</taxon>
        <taxon>Babesia</taxon>
    </lineage>
</organism>
<dbReference type="GeneID" id="39875415"/>
<accession>A0A2H6KF84</accession>
<gene>
    <name evidence="2" type="ORF">BOVATA_031380</name>
</gene>
<feature type="compositionally biased region" description="Polar residues" evidence="1">
    <location>
        <begin position="1"/>
        <end position="13"/>
    </location>
</feature>
<evidence type="ECO:0000313" key="2">
    <source>
        <dbReference type="EMBL" id="GBE61645.1"/>
    </source>
</evidence>
<feature type="compositionally biased region" description="Polar residues" evidence="1">
    <location>
        <begin position="206"/>
        <end position="221"/>
    </location>
</feature>
<dbReference type="OrthoDB" id="366232at2759"/>
<dbReference type="VEuPathDB" id="PiroplasmaDB:BOVATA_031380"/>
<dbReference type="EMBL" id="BDSA01000003">
    <property type="protein sequence ID" value="GBE61645.1"/>
    <property type="molecule type" value="Genomic_DNA"/>
</dbReference>
<feature type="region of interest" description="Disordered" evidence="1">
    <location>
        <begin position="191"/>
        <end position="221"/>
    </location>
</feature>
<comment type="caution">
    <text evidence="2">The sequence shown here is derived from an EMBL/GenBank/DDBJ whole genome shotgun (WGS) entry which is preliminary data.</text>
</comment>
<dbReference type="RefSeq" id="XP_028867888.1">
    <property type="nucleotide sequence ID" value="XM_029012055.1"/>
</dbReference>
<protein>
    <submittedName>
        <fullName evidence="2">Uncharacterized protein</fullName>
    </submittedName>
</protein>
<feature type="region of interest" description="Disordered" evidence="1">
    <location>
        <begin position="1"/>
        <end position="92"/>
    </location>
</feature>
<name>A0A2H6KF84_9APIC</name>
<feature type="compositionally biased region" description="Basic residues" evidence="1">
    <location>
        <begin position="18"/>
        <end position="27"/>
    </location>
</feature>
<dbReference type="AlphaFoldDB" id="A0A2H6KF84"/>
<dbReference type="Proteomes" id="UP000236319">
    <property type="component" value="Unassembled WGS sequence"/>
</dbReference>
<proteinExistence type="predicted"/>
<evidence type="ECO:0000256" key="1">
    <source>
        <dbReference type="SAM" id="MobiDB-lite"/>
    </source>
</evidence>
<sequence>MAPYGVSSTDTPHSNVSYKRRRSRSRSCTRDSPGAGPSRPRRGDSTNPPLAARSNEKRSGSFEAPVVLKPDDASTAEGGSNAGGGDSRGSRSTLPYIYQQREFIRICTDLIRKYECESELESFLSSLDNGASVDLGHYSDAHVRKKFRHLARALYLHRSESIVRKPPECNISLLEALSEKLPYIRQKAEAQGPYVRHSRPAEGSEPSESNASATSQYNTADPSAKELLSLREMHEQGFFVEYETLQKEFADRHTSHDVWGKTPQEQLQIMRSKEFASKSSDAENAQPWKVFDREKEIVSGSQIDDNGYTHLLQSGKNFEEIFGPGQVHSSFV</sequence>